<reference evidence="3" key="1">
    <citation type="journal article" date="2019" name="Int. J. Syst. Evol. Microbiol.">
        <title>The Global Catalogue of Microorganisms (GCM) 10K type strain sequencing project: providing services to taxonomists for standard genome sequencing and annotation.</title>
        <authorList>
            <consortium name="The Broad Institute Genomics Platform"/>
            <consortium name="The Broad Institute Genome Sequencing Center for Infectious Disease"/>
            <person name="Wu L."/>
            <person name="Ma J."/>
        </authorList>
    </citation>
    <scope>NUCLEOTIDE SEQUENCE [LARGE SCALE GENOMIC DNA]</scope>
    <source>
        <strain evidence="3">DT72</strain>
    </source>
</reference>
<protein>
    <submittedName>
        <fullName evidence="2">Oxidoreductase C-terminal domain-containing protein</fullName>
    </submittedName>
</protein>
<sequence>MTRPRFRRTLSPGNLVPLEPEVPYFWSDQYDVKIQSLGDPTAADTVHVVEDDGRRFLAYYARDGRLCAAVGGGRPRPVMQARTKIAASVPIDEVVTTAV</sequence>
<gene>
    <name evidence="2" type="ORF">ACFSJG_24300</name>
</gene>
<dbReference type="Proteomes" id="UP001597286">
    <property type="component" value="Unassembled WGS sequence"/>
</dbReference>
<organism evidence="2 3">
    <name type="scientific">Rhodococcus gannanensis</name>
    <dbReference type="NCBI Taxonomy" id="1960308"/>
    <lineage>
        <taxon>Bacteria</taxon>
        <taxon>Bacillati</taxon>
        <taxon>Actinomycetota</taxon>
        <taxon>Actinomycetes</taxon>
        <taxon>Mycobacteriales</taxon>
        <taxon>Nocardiaceae</taxon>
        <taxon>Rhodococcus</taxon>
    </lineage>
</organism>
<proteinExistence type="predicted"/>
<evidence type="ECO:0000313" key="2">
    <source>
        <dbReference type="EMBL" id="MFD1815352.1"/>
    </source>
</evidence>
<dbReference type="Pfam" id="PF14759">
    <property type="entry name" value="Reductase_C"/>
    <property type="match status" value="1"/>
</dbReference>
<feature type="domain" description="Reductase C-terminal" evidence="1">
    <location>
        <begin position="24"/>
        <end position="93"/>
    </location>
</feature>
<comment type="caution">
    <text evidence="2">The sequence shown here is derived from an EMBL/GenBank/DDBJ whole genome shotgun (WGS) entry which is preliminary data.</text>
</comment>
<dbReference type="InterPro" id="IPR016156">
    <property type="entry name" value="FAD/NAD-linked_Rdtase_dimer_sf"/>
</dbReference>
<keyword evidence="3" id="KW-1185">Reference proteome</keyword>
<evidence type="ECO:0000313" key="3">
    <source>
        <dbReference type="Proteomes" id="UP001597286"/>
    </source>
</evidence>
<dbReference type="InterPro" id="IPR028202">
    <property type="entry name" value="Reductase_C"/>
</dbReference>
<evidence type="ECO:0000259" key="1">
    <source>
        <dbReference type="Pfam" id="PF14759"/>
    </source>
</evidence>
<name>A0ABW4PCJ8_9NOCA</name>
<dbReference type="EMBL" id="JBHUFB010000020">
    <property type="protein sequence ID" value="MFD1815352.1"/>
    <property type="molecule type" value="Genomic_DNA"/>
</dbReference>
<dbReference type="SUPFAM" id="SSF55424">
    <property type="entry name" value="FAD/NAD-linked reductases, dimerisation (C-terminal) domain"/>
    <property type="match status" value="1"/>
</dbReference>
<accession>A0ABW4PCJ8</accession>
<dbReference type="Gene3D" id="3.30.390.30">
    <property type="match status" value="1"/>
</dbReference>